<comment type="caution">
    <text evidence="2">The sequence shown here is derived from an EMBL/GenBank/DDBJ whole genome shotgun (WGS) entry which is preliminary data.</text>
</comment>
<feature type="region of interest" description="Disordered" evidence="1">
    <location>
        <begin position="1"/>
        <end position="153"/>
    </location>
</feature>
<dbReference type="Proteomes" id="UP000297452">
    <property type="component" value="Unassembled WGS sequence"/>
</dbReference>
<feature type="compositionally biased region" description="Polar residues" evidence="1">
    <location>
        <begin position="64"/>
        <end position="74"/>
    </location>
</feature>
<feature type="compositionally biased region" description="Basic and acidic residues" evidence="1">
    <location>
        <begin position="123"/>
        <end position="132"/>
    </location>
</feature>
<feature type="compositionally biased region" description="Polar residues" evidence="1">
    <location>
        <begin position="94"/>
        <end position="106"/>
    </location>
</feature>
<proteinExistence type="predicted"/>
<dbReference type="OrthoDB" id="3556912at2759"/>
<evidence type="ECO:0000313" key="2">
    <source>
        <dbReference type="EMBL" id="TGO46018.1"/>
    </source>
</evidence>
<organism evidence="2 3">
    <name type="scientific">Botryotinia narcissicola</name>
    <dbReference type="NCBI Taxonomy" id="278944"/>
    <lineage>
        <taxon>Eukaryota</taxon>
        <taxon>Fungi</taxon>
        <taxon>Dikarya</taxon>
        <taxon>Ascomycota</taxon>
        <taxon>Pezizomycotina</taxon>
        <taxon>Leotiomycetes</taxon>
        <taxon>Helotiales</taxon>
        <taxon>Sclerotiniaceae</taxon>
        <taxon>Botryotinia</taxon>
    </lineage>
</organism>
<evidence type="ECO:0000256" key="1">
    <source>
        <dbReference type="SAM" id="MobiDB-lite"/>
    </source>
</evidence>
<reference evidence="2 3" key="1">
    <citation type="submission" date="2017-12" db="EMBL/GenBank/DDBJ databases">
        <title>Comparative genomics of Botrytis spp.</title>
        <authorList>
            <person name="Valero-Jimenez C.A."/>
            <person name="Tapia P."/>
            <person name="Veloso J."/>
            <person name="Silva-Moreno E."/>
            <person name="Staats M."/>
            <person name="Valdes J.H."/>
            <person name="Van Kan J.A.L."/>
        </authorList>
    </citation>
    <scope>NUCLEOTIDE SEQUENCE [LARGE SCALE GENOMIC DNA]</scope>
    <source>
        <strain evidence="2 3">MUCL2120</strain>
    </source>
</reference>
<dbReference type="AlphaFoldDB" id="A0A4Z1HA46"/>
<dbReference type="EMBL" id="PQXJ01000618">
    <property type="protein sequence ID" value="TGO46018.1"/>
    <property type="molecule type" value="Genomic_DNA"/>
</dbReference>
<evidence type="ECO:0000313" key="3">
    <source>
        <dbReference type="Proteomes" id="UP000297452"/>
    </source>
</evidence>
<feature type="compositionally biased region" description="Basic and acidic residues" evidence="1">
    <location>
        <begin position="75"/>
        <end position="88"/>
    </location>
</feature>
<accession>A0A4Z1HA46</accession>
<keyword evidence="3" id="KW-1185">Reference proteome</keyword>
<feature type="compositionally biased region" description="Basic and acidic residues" evidence="1">
    <location>
        <begin position="42"/>
        <end position="55"/>
    </location>
</feature>
<protein>
    <submittedName>
        <fullName evidence="2">Uncharacterized protein</fullName>
    </submittedName>
</protein>
<sequence>MRERSDASYHPATFQAPNLKDQKSFTFPANYTGEPAPLVKETGGKQRPVDTDKRKDNAKKKQAPKTSNADTGCSSRDEDRIDRIDFAHNKKASKTSNSHVQGSSRNAGLGDLNKPAKKARKNSVKEGGDSAGKRNGSRFGGVLSSLKSRVRRD</sequence>
<name>A0A4Z1HA46_9HELO</name>
<gene>
    <name evidence="2" type="ORF">BOTNAR_0619g00020</name>
</gene>